<dbReference type="eggNOG" id="COG0065">
    <property type="taxonomic scope" value="Bacteria"/>
</dbReference>
<protein>
    <recommendedName>
        <fullName evidence="6">3-isopropylmalate dehydratase</fullName>
        <ecNumber evidence="6">4.2.1.33</ecNumber>
    </recommendedName>
</protein>
<proteinExistence type="predicted"/>
<evidence type="ECO:0000256" key="5">
    <source>
        <dbReference type="ARBA" id="ARBA00011271"/>
    </source>
</evidence>
<dbReference type="GO" id="GO:0051539">
    <property type="term" value="F:4 iron, 4 sulfur cluster binding"/>
    <property type="evidence" value="ECO:0007669"/>
    <property type="project" value="UniProtKB-KW"/>
</dbReference>
<evidence type="ECO:0000256" key="9">
    <source>
        <dbReference type="ARBA" id="ARBA00022605"/>
    </source>
</evidence>
<dbReference type="PROSITE" id="PS01244">
    <property type="entry name" value="ACONITASE_2"/>
    <property type="match status" value="1"/>
</dbReference>
<evidence type="ECO:0000256" key="7">
    <source>
        <dbReference type="ARBA" id="ARBA00022430"/>
    </source>
</evidence>
<dbReference type="AlphaFoldDB" id="V8QUC3"/>
<keyword evidence="16" id="KW-0413">Isomerase</keyword>
<dbReference type="InterPro" id="IPR015931">
    <property type="entry name" value="Acnase/IPM_dHydase_lsu_aba_1/3"/>
</dbReference>
<dbReference type="SUPFAM" id="SSF53732">
    <property type="entry name" value="Aconitase iron-sulfur domain"/>
    <property type="match status" value="1"/>
</dbReference>
<dbReference type="PRINTS" id="PR00415">
    <property type="entry name" value="ACONITASE"/>
</dbReference>
<dbReference type="Gene3D" id="3.30.499.10">
    <property type="entry name" value="Aconitase, domain 3"/>
    <property type="match status" value="2"/>
</dbReference>
<evidence type="ECO:0000256" key="13">
    <source>
        <dbReference type="ARBA" id="ARBA00023239"/>
    </source>
</evidence>
<dbReference type="InterPro" id="IPR004430">
    <property type="entry name" value="3-IsopropMal_deHydase_lsu"/>
</dbReference>
<evidence type="ECO:0000313" key="16">
    <source>
        <dbReference type="EMBL" id="ETF02925.1"/>
    </source>
</evidence>
<dbReference type="RefSeq" id="WP_024004742.1">
    <property type="nucleotide sequence ID" value="NZ_KI650979.1"/>
</dbReference>
<dbReference type="PANTHER" id="PTHR43822">
    <property type="entry name" value="HOMOACONITASE, MITOCHONDRIAL-RELATED"/>
    <property type="match status" value="1"/>
</dbReference>
<comment type="caution">
    <text evidence="16">The sequence shown here is derived from an EMBL/GenBank/DDBJ whole genome shotgun (WGS) entry which is preliminary data.</text>
</comment>
<keyword evidence="14" id="KW-0100">Branched-chain amino acid biosynthesis</keyword>
<dbReference type="GO" id="GO:0016853">
    <property type="term" value="F:isomerase activity"/>
    <property type="evidence" value="ECO:0007669"/>
    <property type="project" value="UniProtKB-KW"/>
</dbReference>
<comment type="cofactor">
    <cofactor evidence="2">
        <name>[4Fe-4S] cluster</name>
        <dbReference type="ChEBI" id="CHEBI:49883"/>
    </cofactor>
</comment>
<keyword evidence="17" id="KW-1185">Reference proteome</keyword>
<dbReference type="Proteomes" id="UP000018733">
    <property type="component" value="Unassembled WGS sequence"/>
</dbReference>
<dbReference type="GO" id="GO:0009098">
    <property type="term" value="P:L-leucine biosynthetic process"/>
    <property type="evidence" value="ECO:0007669"/>
    <property type="project" value="UniProtKB-UniPathway"/>
</dbReference>
<comment type="subunit">
    <text evidence="5">Heterodimer of LeuC and LeuD.</text>
</comment>
<evidence type="ECO:0000259" key="15">
    <source>
        <dbReference type="Pfam" id="PF00330"/>
    </source>
</evidence>
<dbReference type="Pfam" id="PF00330">
    <property type="entry name" value="Aconitase"/>
    <property type="match status" value="1"/>
</dbReference>
<organism evidence="16 17">
    <name type="scientific">Advenella kashmirensis W13003</name>
    <dbReference type="NCBI Taxonomy" id="1424334"/>
    <lineage>
        <taxon>Bacteria</taxon>
        <taxon>Pseudomonadati</taxon>
        <taxon>Pseudomonadota</taxon>
        <taxon>Betaproteobacteria</taxon>
        <taxon>Burkholderiales</taxon>
        <taxon>Alcaligenaceae</taxon>
    </lineage>
</organism>
<dbReference type="InterPro" id="IPR033941">
    <property type="entry name" value="IPMI_cat"/>
</dbReference>
<keyword evidence="12" id="KW-0411">Iron-sulfur</keyword>
<dbReference type="CDD" id="cd01583">
    <property type="entry name" value="IPMI"/>
    <property type="match status" value="1"/>
</dbReference>
<evidence type="ECO:0000256" key="1">
    <source>
        <dbReference type="ARBA" id="ARBA00000491"/>
    </source>
</evidence>
<accession>V8QUC3</accession>
<dbReference type="UniPathway" id="UPA00048">
    <property type="reaction ID" value="UER00071"/>
</dbReference>
<dbReference type="EC" id="4.2.1.33" evidence="6"/>
<comment type="catalytic activity">
    <reaction evidence="1">
        <text>(2R,3S)-3-isopropylmalate = (2S)-2-isopropylmalate</text>
        <dbReference type="Rhea" id="RHEA:32287"/>
        <dbReference type="ChEBI" id="CHEBI:1178"/>
        <dbReference type="ChEBI" id="CHEBI:35121"/>
        <dbReference type="EC" id="4.2.1.33"/>
    </reaction>
</comment>
<evidence type="ECO:0000256" key="2">
    <source>
        <dbReference type="ARBA" id="ARBA00001966"/>
    </source>
</evidence>
<evidence type="ECO:0000313" key="17">
    <source>
        <dbReference type="Proteomes" id="UP000018733"/>
    </source>
</evidence>
<gene>
    <name evidence="16" type="ORF">W822_08830</name>
</gene>
<dbReference type="PATRIC" id="fig|1424334.3.peg.1772"/>
<keyword evidence="7" id="KW-0432">Leucine biosynthesis</keyword>
<dbReference type="STRING" id="1424334.W822_08830"/>
<dbReference type="GO" id="GO:0046872">
    <property type="term" value="F:metal ion binding"/>
    <property type="evidence" value="ECO:0007669"/>
    <property type="project" value="UniProtKB-KW"/>
</dbReference>
<comment type="pathway">
    <text evidence="4">Amino-acid biosynthesis; L-leucine biosynthesis; L-leucine from 3-methyl-2-oxobutanoate: step 2/4.</text>
</comment>
<reference evidence="16 17" key="1">
    <citation type="journal article" date="2014" name="Genome Announc.">
        <title>Draft Genome Sequence of Advenella kashmirensis Strain W13003, a Polycyclic Aromatic Hydrocarbon-Degrading Bacterium.</title>
        <authorList>
            <person name="Wang X."/>
            <person name="Jin D."/>
            <person name="Zhou L."/>
            <person name="Wu L."/>
            <person name="An W."/>
            <person name="Zhao L."/>
        </authorList>
    </citation>
    <scope>NUCLEOTIDE SEQUENCE [LARGE SCALE GENOMIC DNA]</scope>
    <source>
        <strain evidence="16 17">W13003</strain>
    </source>
</reference>
<dbReference type="NCBIfam" id="NF009116">
    <property type="entry name" value="PRK12466.1"/>
    <property type="match status" value="1"/>
</dbReference>
<comment type="function">
    <text evidence="3">Catalyzes the isomerization between 2-isopropylmalate and 3-isopropylmalate, via the formation of 2-isopropylmaleate.</text>
</comment>
<feature type="domain" description="Aconitase/3-isopropylmalate dehydratase large subunit alpha/beta/alpha" evidence="15">
    <location>
        <begin position="7"/>
        <end position="457"/>
    </location>
</feature>
<dbReference type="PROSITE" id="PS00450">
    <property type="entry name" value="ACONITASE_1"/>
    <property type="match status" value="1"/>
</dbReference>
<dbReference type="InterPro" id="IPR018136">
    <property type="entry name" value="Aconitase_4Fe-4S_BS"/>
</dbReference>
<keyword evidence="9" id="KW-0028">Amino-acid biosynthesis</keyword>
<dbReference type="InterPro" id="IPR001030">
    <property type="entry name" value="Acoase/IPM_deHydtase_lsu_aba"/>
</dbReference>
<keyword evidence="13 16" id="KW-0456">Lyase</keyword>
<keyword evidence="10" id="KW-0479">Metal-binding</keyword>
<dbReference type="OrthoDB" id="9802769at2"/>
<dbReference type="InterPro" id="IPR050067">
    <property type="entry name" value="IPM_dehydratase_rel_enz"/>
</dbReference>
<evidence type="ECO:0000256" key="3">
    <source>
        <dbReference type="ARBA" id="ARBA00002695"/>
    </source>
</evidence>
<sequence length="470" mass="50514">MPATMLDKIWDAHVIASLPGEVSLLHVDRHLMHELTGVEALRKVAGRQLPVRDPALTFATLDHVTSTLPLARDGDEPWSTRMIQAMRAESRAHRIPLFDVDDGRKGIVHVIGPELGLTLPGLTVVCGDSHTCTHGAFGALAWGIGSSEVAHVLATQTIRQRKPKSMRVNFHGAVTEGVTAKDMILHLIGKLGTAAGTGFAIEYAGPAIRALDMEARMTLCNLSIELGARQGMIAPDEVTFRYIEGREFAPQGTMFDRAIEAWRSVASDDTASFDHEVDIDSAAIRPTVTWGTSPEHVAAIDAIVPDPDHDCDPGARAAWHRALAYMRLEPGQPINTIPIDRVFIGSCTNSRLSDLREAASVLQGRHIAAGRVGWVVPGSLQVKRDAEREGLDKVFTRAGFEWREPGCSMCVGANGDMVAPGQRCVSTSNRNFVGRQGPGALTHLASPAIAAASAVAGHLAAPNMLPERRP</sequence>
<dbReference type="EMBL" id="AYXT01000009">
    <property type="protein sequence ID" value="ETF02925.1"/>
    <property type="molecule type" value="Genomic_DNA"/>
</dbReference>
<dbReference type="HOGENOM" id="CLU_006714_3_4_4"/>
<dbReference type="PANTHER" id="PTHR43822:SF9">
    <property type="entry name" value="3-ISOPROPYLMALATE DEHYDRATASE"/>
    <property type="match status" value="1"/>
</dbReference>
<dbReference type="InterPro" id="IPR036008">
    <property type="entry name" value="Aconitase_4Fe-4S_dom"/>
</dbReference>
<evidence type="ECO:0000256" key="8">
    <source>
        <dbReference type="ARBA" id="ARBA00022485"/>
    </source>
</evidence>
<evidence type="ECO:0000256" key="11">
    <source>
        <dbReference type="ARBA" id="ARBA00023004"/>
    </source>
</evidence>
<dbReference type="NCBIfam" id="NF004016">
    <property type="entry name" value="PRK05478.1"/>
    <property type="match status" value="1"/>
</dbReference>
<dbReference type="NCBIfam" id="TIGR00170">
    <property type="entry name" value="leuC"/>
    <property type="match status" value="1"/>
</dbReference>
<evidence type="ECO:0000256" key="6">
    <source>
        <dbReference type="ARBA" id="ARBA00011998"/>
    </source>
</evidence>
<evidence type="ECO:0000256" key="10">
    <source>
        <dbReference type="ARBA" id="ARBA00022723"/>
    </source>
</evidence>
<keyword evidence="8" id="KW-0004">4Fe-4S</keyword>
<evidence type="ECO:0000256" key="4">
    <source>
        <dbReference type="ARBA" id="ARBA00004729"/>
    </source>
</evidence>
<evidence type="ECO:0000256" key="14">
    <source>
        <dbReference type="ARBA" id="ARBA00023304"/>
    </source>
</evidence>
<dbReference type="GO" id="GO:0003861">
    <property type="term" value="F:3-isopropylmalate dehydratase activity"/>
    <property type="evidence" value="ECO:0007669"/>
    <property type="project" value="UniProtKB-EC"/>
</dbReference>
<keyword evidence="11" id="KW-0408">Iron</keyword>
<evidence type="ECO:0000256" key="12">
    <source>
        <dbReference type="ARBA" id="ARBA00023014"/>
    </source>
</evidence>
<name>V8QUC3_9BURK</name>